<gene>
    <name evidence="2" type="ORF">GCL60_12670</name>
</gene>
<evidence type="ECO:0000313" key="2">
    <source>
        <dbReference type="EMBL" id="KAB8038019.1"/>
    </source>
</evidence>
<keyword evidence="3" id="KW-1185">Reference proteome</keyword>
<dbReference type="Proteomes" id="UP000437748">
    <property type="component" value="Unassembled WGS sequence"/>
</dbReference>
<evidence type="ECO:0000256" key="1">
    <source>
        <dbReference type="SAM" id="SignalP"/>
    </source>
</evidence>
<dbReference type="AlphaFoldDB" id="A0A6N6VR10"/>
<sequence>MNFLSRIFILSSFFFSTHAFGAINFDKSDFQLIYKTIYTNFQHDKSNTTEFYCSANECIYVIVFNNELMGFTSILKHVNKNNQAKKFIYTKDDYREVRMEYLFQVVLSNGEVRNFKELKAAEVAYLNNRF</sequence>
<feature type="signal peptide" evidence="1">
    <location>
        <begin position="1"/>
        <end position="21"/>
    </location>
</feature>
<keyword evidence="1" id="KW-0732">Signal</keyword>
<reference evidence="2 3" key="1">
    <citation type="submission" date="2019-10" db="EMBL/GenBank/DDBJ databases">
        <title>New species of Slilvanegrellaceae.</title>
        <authorList>
            <person name="Pitt A."/>
            <person name="Hahn M.W."/>
        </authorList>
    </citation>
    <scope>NUCLEOTIDE SEQUENCE [LARGE SCALE GENOMIC DNA]</scope>
    <source>
        <strain evidence="2 3">SP-Ram-0.45-NSY-1</strain>
    </source>
</reference>
<evidence type="ECO:0000313" key="3">
    <source>
        <dbReference type="Proteomes" id="UP000437748"/>
    </source>
</evidence>
<comment type="caution">
    <text evidence="2">The sequence shown here is derived from an EMBL/GenBank/DDBJ whole genome shotgun (WGS) entry which is preliminary data.</text>
</comment>
<organism evidence="2 3">
    <name type="scientific">Silvanigrella paludirubra</name>
    <dbReference type="NCBI Taxonomy" id="2499159"/>
    <lineage>
        <taxon>Bacteria</taxon>
        <taxon>Pseudomonadati</taxon>
        <taxon>Bdellovibrionota</taxon>
        <taxon>Oligoflexia</taxon>
        <taxon>Silvanigrellales</taxon>
        <taxon>Silvanigrellaceae</taxon>
        <taxon>Silvanigrella</taxon>
    </lineage>
</organism>
<feature type="chain" id="PRO_5026719730" evidence="1">
    <location>
        <begin position="22"/>
        <end position="130"/>
    </location>
</feature>
<accession>A0A6N6VR10</accession>
<name>A0A6N6VR10_9BACT</name>
<dbReference type="EMBL" id="WFLM01000004">
    <property type="protein sequence ID" value="KAB8038019.1"/>
    <property type="molecule type" value="Genomic_DNA"/>
</dbReference>
<protein>
    <submittedName>
        <fullName evidence="2">Uncharacterized protein</fullName>
    </submittedName>
</protein>
<dbReference type="RefSeq" id="WP_153421097.1">
    <property type="nucleotide sequence ID" value="NZ_WFLM01000004.1"/>
</dbReference>
<proteinExistence type="predicted"/>